<gene>
    <name evidence="1" type="ORF">GCM10009560_18560</name>
</gene>
<name>A0ABN1P0U2_9ACTN</name>
<evidence type="ECO:0000313" key="2">
    <source>
        <dbReference type="Proteomes" id="UP001501578"/>
    </source>
</evidence>
<evidence type="ECO:0000313" key="1">
    <source>
        <dbReference type="EMBL" id="GAA0920344.1"/>
    </source>
</evidence>
<dbReference type="RefSeq" id="WP_343949307.1">
    <property type="nucleotide sequence ID" value="NZ_BAAAHQ010000007.1"/>
</dbReference>
<dbReference type="EMBL" id="BAAAHQ010000007">
    <property type="protein sequence ID" value="GAA0920344.1"/>
    <property type="molecule type" value="Genomic_DNA"/>
</dbReference>
<accession>A0ABN1P0U2</accession>
<protein>
    <submittedName>
        <fullName evidence="1">Uncharacterized protein</fullName>
    </submittedName>
</protein>
<reference evidence="1 2" key="1">
    <citation type="journal article" date="2019" name="Int. J. Syst. Evol. Microbiol.">
        <title>The Global Catalogue of Microorganisms (GCM) 10K type strain sequencing project: providing services to taxonomists for standard genome sequencing and annotation.</title>
        <authorList>
            <consortium name="The Broad Institute Genomics Platform"/>
            <consortium name="The Broad Institute Genome Sequencing Center for Infectious Disease"/>
            <person name="Wu L."/>
            <person name="Ma J."/>
        </authorList>
    </citation>
    <scope>NUCLEOTIDE SEQUENCE [LARGE SCALE GENOMIC DNA]</scope>
    <source>
        <strain evidence="1 2">JCM 11136</strain>
    </source>
</reference>
<sequence length="52" mass="5370">MTELPVETGDARVDGILAGLNRLAGLPAADHVAVFDDAFTGLEATLAAMDEQ</sequence>
<keyword evidence="2" id="KW-1185">Reference proteome</keyword>
<comment type="caution">
    <text evidence="1">The sequence shown here is derived from an EMBL/GenBank/DDBJ whole genome shotgun (WGS) entry which is preliminary data.</text>
</comment>
<dbReference type="Proteomes" id="UP001501578">
    <property type="component" value="Unassembled WGS sequence"/>
</dbReference>
<proteinExistence type="predicted"/>
<organism evidence="1 2">
    <name type="scientific">Nonomuraea longicatena</name>
    <dbReference type="NCBI Taxonomy" id="83682"/>
    <lineage>
        <taxon>Bacteria</taxon>
        <taxon>Bacillati</taxon>
        <taxon>Actinomycetota</taxon>
        <taxon>Actinomycetes</taxon>
        <taxon>Streptosporangiales</taxon>
        <taxon>Streptosporangiaceae</taxon>
        <taxon>Nonomuraea</taxon>
    </lineage>
</organism>